<dbReference type="EMBL" id="MG288679">
    <property type="protein sequence ID" value="AVX34331.1"/>
    <property type="molecule type" value="Genomic_DNA"/>
</dbReference>
<protein>
    <submittedName>
        <fullName evidence="1">Mobile element protein</fullName>
    </submittedName>
</protein>
<accession>A0A2R4NDV6</accession>
<sequence>MSINSPFFIYYPKKKQSFQWYVFINSSCDFNQKLRTVYHWQSWWDDRAITLRIREIAETRIR</sequence>
<organism evidence="1">
    <name type="scientific">Klebsiella pneumoniae</name>
    <dbReference type="NCBI Taxonomy" id="573"/>
    <lineage>
        <taxon>Bacteria</taxon>
        <taxon>Pseudomonadati</taxon>
        <taxon>Pseudomonadota</taxon>
        <taxon>Gammaproteobacteria</taxon>
        <taxon>Enterobacterales</taxon>
        <taxon>Enterobacteriaceae</taxon>
        <taxon>Klebsiella/Raoultella group</taxon>
        <taxon>Klebsiella</taxon>
        <taxon>Klebsiella pneumoniae complex</taxon>
    </lineage>
</organism>
<keyword evidence="1" id="KW-0614">Plasmid</keyword>
<evidence type="ECO:0000313" key="1">
    <source>
        <dbReference type="EMBL" id="AVX34331.1"/>
    </source>
</evidence>
<proteinExistence type="predicted"/>
<name>A0A2R4NDV6_KLEPN</name>
<dbReference type="AlphaFoldDB" id="A0A2R4NDV6"/>
<reference evidence="1" key="1">
    <citation type="submission" date="2017-10" db="EMBL/GenBank/DDBJ databases">
        <title>Complete sequence of p911021-tetA.</title>
        <authorList>
            <person name="Feng J."/>
            <person name="Zeng L."/>
            <person name="Jiang X."/>
            <person name="Zhan Z."/>
            <person name="Luo W."/>
            <person name="Zhao Y."/>
            <person name="Tong Y."/>
            <person name="Zhou D."/>
        </authorList>
    </citation>
    <scope>NUCLEOTIDE SEQUENCE</scope>
    <source>
        <plasmid evidence="1">p911021-tetA</plasmid>
    </source>
</reference>
<geneLocation type="plasmid" evidence="1">
    <name>p911021-tetA</name>
</geneLocation>